<dbReference type="SUPFAM" id="SSF51338">
    <property type="entry name" value="Composite domain of metallo-dependent hydrolases"/>
    <property type="match status" value="1"/>
</dbReference>
<dbReference type="InterPro" id="IPR006680">
    <property type="entry name" value="Amidohydro-rel"/>
</dbReference>
<feature type="domain" description="Amidohydrolase-related" evidence="2">
    <location>
        <begin position="64"/>
        <end position="149"/>
    </location>
</feature>
<gene>
    <name evidence="3" type="ORF">ENJ96_04595</name>
</gene>
<dbReference type="InterPro" id="IPR011059">
    <property type="entry name" value="Metal-dep_hydrolase_composite"/>
</dbReference>
<feature type="non-terminal residue" evidence="3">
    <location>
        <position position="161"/>
    </location>
</feature>
<dbReference type="AlphaFoldDB" id="A0A7V5U2M7"/>
<dbReference type="EMBL" id="DROK01000136">
    <property type="protein sequence ID" value="HHI97111.1"/>
    <property type="molecule type" value="Genomic_DNA"/>
</dbReference>
<comment type="caution">
    <text evidence="3">The sequence shown here is derived from an EMBL/GenBank/DDBJ whole genome shotgun (WGS) entry which is preliminary data.</text>
</comment>
<evidence type="ECO:0000256" key="1">
    <source>
        <dbReference type="ARBA" id="ARBA00022801"/>
    </source>
</evidence>
<dbReference type="GO" id="GO:0000034">
    <property type="term" value="F:adenine deaminase activity"/>
    <property type="evidence" value="ECO:0007669"/>
    <property type="project" value="TreeGrafter"/>
</dbReference>
<evidence type="ECO:0000313" key="3">
    <source>
        <dbReference type="EMBL" id="HHI97111.1"/>
    </source>
</evidence>
<dbReference type="Gene3D" id="2.30.40.10">
    <property type="entry name" value="Urease, subunit C, domain 1"/>
    <property type="match status" value="1"/>
</dbReference>
<reference evidence="3" key="1">
    <citation type="journal article" date="2020" name="mSystems">
        <title>Genome- and Community-Level Interaction Insights into Carbon Utilization and Element Cycling Functions of Hydrothermarchaeota in Hydrothermal Sediment.</title>
        <authorList>
            <person name="Zhou Z."/>
            <person name="Liu Y."/>
            <person name="Xu W."/>
            <person name="Pan J."/>
            <person name="Luo Z.H."/>
            <person name="Li M."/>
        </authorList>
    </citation>
    <scope>NUCLEOTIDE SEQUENCE [LARGE SCALE GENOMIC DNA]</scope>
    <source>
        <strain evidence="3">HyVt-533</strain>
    </source>
</reference>
<proteinExistence type="predicted"/>
<dbReference type="Gene3D" id="3.20.20.140">
    <property type="entry name" value="Metal-dependent hydrolases"/>
    <property type="match status" value="1"/>
</dbReference>
<name>A0A7V5U2M7_9BACT</name>
<organism evidence="3">
    <name type="scientific">Thermodesulfatator atlanticus</name>
    <dbReference type="NCBI Taxonomy" id="501497"/>
    <lineage>
        <taxon>Bacteria</taxon>
        <taxon>Pseudomonadati</taxon>
        <taxon>Thermodesulfobacteriota</taxon>
        <taxon>Thermodesulfobacteria</taxon>
        <taxon>Thermodesulfobacteriales</taxon>
        <taxon>Thermodesulfatatoraceae</taxon>
        <taxon>Thermodesulfatator</taxon>
    </lineage>
</organism>
<evidence type="ECO:0000259" key="2">
    <source>
        <dbReference type="Pfam" id="PF01979"/>
    </source>
</evidence>
<sequence length="161" mass="17410">MKKLEKLIACASGREPADCRLTGAKVFDVFTGQFYEEDLYLAGGVILGRAPRPARKTLDLSGLYLLPGFIEAHVHLESSYLNPQEFARLLISRGTTTAVCDPHEIANVLGLEGLEYLLCEGKKTPLSLYFMVPSCVPAAPFGTPGAVLSAEEVGALLKRRA</sequence>
<protein>
    <submittedName>
        <fullName evidence="3">Adenine deaminase</fullName>
    </submittedName>
</protein>
<keyword evidence="1" id="KW-0378">Hydrolase</keyword>
<dbReference type="PANTHER" id="PTHR11113:SF2">
    <property type="entry name" value="ADENINE DEAMINASE"/>
    <property type="match status" value="1"/>
</dbReference>
<dbReference type="Pfam" id="PF01979">
    <property type="entry name" value="Amidohydro_1"/>
    <property type="match status" value="1"/>
</dbReference>
<dbReference type="PANTHER" id="PTHR11113">
    <property type="entry name" value="N-ACETYLGLUCOSAMINE-6-PHOSPHATE DEACETYLASE"/>
    <property type="match status" value="1"/>
</dbReference>
<dbReference type="Proteomes" id="UP000886101">
    <property type="component" value="Unassembled WGS sequence"/>
</dbReference>
<accession>A0A7V5U2M7</accession>